<evidence type="ECO:0000313" key="2">
    <source>
        <dbReference type="Proteomes" id="UP000298663"/>
    </source>
</evidence>
<reference evidence="1 2" key="2">
    <citation type="journal article" date="2019" name="G3 (Bethesda)">
        <title>Hybrid Assembly of the Genome of the Entomopathogenic Nematode Steinernema carpocapsae Identifies the X-Chromosome.</title>
        <authorList>
            <person name="Serra L."/>
            <person name="Macchietto M."/>
            <person name="Macias-Munoz A."/>
            <person name="McGill C.J."/>
            <person name="Rodriguez I.M."/>
            <person name="Rodriguez B."/>
            <person name="Murad R."/>
            <person name="Mortazavi A."/>
        </authorList>
    </citation>
    <scope>NUCLEOTIDE SEQUENCE [LARGE SCALE GENOMIC DNA]</scope>
    <source>
        <strain evidence="1 2">ALL</strain>
    </source>
</reference>
<comment type="caution">
    <text evidence="1">The sequence shown here is derived from an EMBL/GenBank/DDBJ whole genome shotgun (WGS) entry which is preliminary data.</text>
</comment>
<gene>
    <name evidence="1" type="ORF">L596_023718</name>
</gene>
<dbReference type="Proteomes" id="UP000298663">
    <property type="component" value="Unassembled WGS sequence"/>
</dbReference>
<keyword evidence="2" id="KW-1185">Reference proteome</keyword>
<sequence length="97" mass="11266">MIFSISLPAQRFRDAVLPDLFRSTKLRRILLEHRRPLPFVRLHFRSHDATFRKSAGKTHAAVPEFRVHSLATDFEYSASLNFHVSCALLVTFSDKRL</sequence>
<name>A0A4U5MEH0_STECR</name>
<dbReference type="EMBL" id="AZBU02000008">
    <property type="protein sequence ID" value="TKR67587.1"/>
    <property type="molecule type" value="Genomic_DNA"/>
</dbReference>
<proteinExistence type="predicted"/>
<accession>A0A4U5MEH0</accession>
<dbReference type="AlphaFoldDB" id="A0A4U5MEH0"/>
<reference evidence="1 2" key="1">
    <citation type="journal article" date="2015" name="Genome Biol.">
        <title>Comparative genomics of Steinernema reveals deeply conserved gene regulatory networks.</title>
        <authorList>
            <person name="Dillman A.R."/>
            <person name="Macchietto M."/>
            <person name="Porter C.F."/>
            <person name="Rogers A."/>
            <person name="Williams B."/>
            <person name="Antoshechkin I."/>
            <person name="Lee M.M."/>
            <person name="Goodwin Z."/>
            <person name="Lu X."/>
            <person name="Lewis E.E."/>
            <person name="Goodrich-Blair H."/>
            <person name="Stock S.P."/>
            <person name="Adams B.J."/>
            <person name="Sternberg P.W."/>
            <person name="Mortazavi A."/>
        </authorList>
    </citation>
    <scope>NUCLEOTIDE SEQUENCE [LARGE SCALE GENOMIC DNA]</scope>
    <source>
        <strain evidence="1 2">ALL</strain>
    </source>
</reference>
<evidence type="ECO:0000313" key="1">
    <source>
        <dbReference type="EMBL" id="TKR67587.1"/>
    </source>
</evidence>
<organism evidence="1 2">
    <name type="scientific">Steinernema carpocapsae</name>
    <name type="common">Entomopathogenic nematode</name>
    <dbReference type="NCBI Taxonomy" id="34508"/>
    <lineage>
        <taxon>Eukaryota</taxon>
        <taxon>Metazoa</taxon>
        <taxon>Ecdysozoa</taxon>
        <taxon>Nematoda</taxon>
        <taxon>Chromadorea</taxon>
        <taxon>Rhabditida</taxon>
        <taxon>Tylenchina</taxon>
        <taxon>Panagrolaimomorpha</taxon>
        <taxon>Strongyloidoidea</taxon>
        <taxon>Steinernematidae</taxon>
        <taxon>Steinernema</taxon>
    </lineage>
</organism>
<protein>
    <submittedName>
        <fullName evidence="1">Uncharacterized protein</fullName>
    </submittedName>
</protein>